<evidence type="ECO:0000313" key="3">
    <source>
        <dbReference type="EMBL" id="MBK8890821.1"/>
    </source>
</evidence>
<dbReference type="PROSITE" id="PS50943">
    <property type="entry name" value="HTH_CROC1"/>
    <property type="match status" value="1"/>
</dbReference>
<name>A0A9D7LNF9_9RHOO</name>
<reference evidence="3" key="1">
    <citation type="submission" date="2020-10" db="EMBL/GenBank/DDBJ databases">
        <title>Connecting structure to function with the recovery of over 1000 high-quality activated sludge metagenome-assembled genomes encoding full-length rRNA genes using long-read sequencing.</title>
        <authorList>
            <person name="Singleton C.M."/>
            <person name="Petriglieri F."/>
            <person name="Kristensen J.M."/>
            <person name="Kirkegaard R.H."/>
            <person name="Michaelsen T.Y."/>
            <person name="Andersen M.H."/>
            <person name="Karst S.M."/>
            <person name="Dueholm M.S."/>
            <person name="Nielsen P.H."/>
            <person name="Albertsen M."/>
        </authorList>
    </citation>
    <scope>NUCLEOTIDE SEQUENCE</scope>
    <source>
        <strain evidence="3">OdNE_18-Q3-R46-58_BAT3C.305</strain>
    </source>
</reference>
<dbReference type="EMBL" id="JADKBR010000015">
    <property type="protein sequence ID" value="MBK8890821.1"/>
    <property type="molecule type" value="Genomic_DNA"/>
</dbReference>
<comment type="caution">
    <text evidence="3">The sequence shown here is derived from an EMBL/GenBank/DDBJ whole genome shotgun (WGS) entry which is preliminary data.</text>
</comment>
<dbReference type="Gene3D" id="1.10.260.40">
    <property type="entry name" value="lambda repressor-like DNA-binding domains"/>
    <property type="match status" value="1"/>
</dbReference>
<dbReference type="PANTHER" id="PTHR43236">
    <property type="entry name" value="ANTITOXIN HIGA1"/>
    <property type="match status" value="1"/>
</dbReference>
<organism evidence="3 4">
    <name type="scientific">Candidatus Dechloromonas phosphorivorans</name>
    <dbReference type="NCBI Taxonomy" id="2899244"/>
    <lineage>
        <taxon>Bacteria</taxon>
        <taxon>Pseudomonadati</taxon>
        <taxon>Pseudomonadota</taxon>
        <taxon>Betaproteobacteria</taxon>
        <taxon>Rhodocyclales</taxon>
        <taxon>Azonexaceae</taxon>
        <taxon>Dechloromonas</taxon>
    </lineage>
</organism>
<evidence type="ECO:0000256" key="1">
    <source>
        <dbReference type="ARBA" id="ARBA00007227"/>
    </source>
</evidence>
<dbReference type="PANTHER" id="PTHR43236:SF1">
    <property type="entry name" value="BLL7220 PROTEIN"/>
    <property type="match status" value="1"/>
</dbReference>
<comment type="similarity">
    <text evidence="1">Belongs to the short-chain fatty acyl-CoA assimilation regulator (ScfR) family.</text>
</comment>
<evidence type="ECO:0000313" key="4">
    <source>
        <dbReference type="Proteomes" id="UP000808146"/>
    </source>
</evidence>
<sequence length="359" mass="40137">MFNGSRLTLARKRRQLTKKELAEKAHLTALTLTRLEAGDTPEPGSDTVRALAHALNYPTEFFYLSDSEALGAEAVSFRSLSSLTARQRDAALAAGDLAFELHGWVAERFELPAAQLLDLRDEDPIAAAEALRSHWGMGTKPIEHMIKLLESKGVRVFSLAEQHKHVDAFSCWRGNTPYIFLNTFKSAERSRFDAAHELAHLVLHIHGMTSGGRDIEREADMFASAFLINRGDLISHMGRVNSLARLVSAKKRWGVSVSALARTAFDAGLISDWHYRELCKQMSHLGYRTTEPQGLAREKSTLWRMVFDELWKDGITRDRIAAELHIPLDEIESLVGELVTQPPPPPMPGDKRPVLKIVS</sequence>
<dbReference type="InterPro" id="IPR010982">
    <property type="entry name" value="Lambda_DNA-bd_dom_sf"/>
</dbReference>
<dbReference type="InterPro" id="IPR001387">
    <property type="entry name" value="Cro/C1-type_HTH"/>
</dbReference>
<proteinExistence type="inferred from homology"/>
<accession>A0A9D7LNF9</accession>
<dbReference type="Pfam" id="PF06114">
    <property type="entry name" value="Peptidase_M78"/>
    <property type="match status" value="1"/>
</dbReference>
<dbReference type="InterPro" id="IPR010359">
    <property type="entry name" value="IrrE_HExxH"/>
</dbReference>
<evidence type="ECO:0000259" key="2">
    <source>
        <dbReference type="PROSITE" id="PS50943"/>
    </source>
</evidence>
<dbReference type="SUPFAM" id="SSF47413">
    <property type="entry name" value="lambda repressor-like DNA-binding domains"/>
    <property type="match status" value="1"/>
</dbReference>
<dbReference type="Pfam" id="PF01381">
    <property type="entry name" value="HTH_3"/>
    <property type="match status" value="1"/>
</dbReference>
<dbReference type="Proteomes" id="UP000808146">
    <property type="component" value="Unassembled WGS sequence"/>
</dbReference>
<dbReference type="GO" id="GO:0003677">
    <property type="term" value="F:DNA binding"/>
    <property type="evidence" value="ECO:0007669"/>
    <property type="project" value="InterPro"/>
</dbReference>
<protein>
    <submittedName>
        <fullName evidence="3">XRE family transcriptional regulator</fullName>
    </submittedName>
</protein>
<dbReference type="CDD" id="cd00093">
    <property type="entry name" value="HTH_XRE"/>
    <property type="match status" value="1"/>
</dbReference>
<gene>
    <name evidence="3" type="ORF">IPN75_10765</name>
</gene>
<dbReference type="AlphaFoldDB" id="A0A9D7LNF9"/>
<dbReference type="InterPro" id="IPR052345">
    <property type="entry name" value="Rad_response_metalloprotease"/>
</dbReference>
<dbReference type="SMART" id="SM00530">
    <property type="entry name" value="HTH_XRE"/>
    <property type="match status" value="1"/>
</dbReference>
<dbReference type="Gene3D" id="1.10.10.2910">
    <property type="match status" value="1"/>
</dbReference>
<feature type="domain" description="HTH cro/C1-type" evidence="2">
    <location>
        <begin position="7"/>
        <end position="62"/>
    </location>
</feature>